<keyword evidence="2" id="KW-1185">Reference proteome</keyword>
<sequence length="94" mass="10784">MSTDELAAAKDYIEENLGKGLCNGPATFQQYINEVMIAGLDDFYSVFMDDILVYSLCNYYRRFIKNYSRIAKPLTDLTKNKVAWAWTSKCEAAF</sequence>
<organism evidence="1 2">
    <name type="scientific">Neofusicoccum parvum</name>
    <dbReference type="NCBI Taxonomy" id="310453"/>
    <lineage>
        <taxon>Eukaryota</taxon>
        <taxon>Fungi</taxon>
        <taxon>Dikarya</taxon>
        <taxon>Ascomycota</taxon>
        <taxon>Pezizomycotina</taxon>
        <taxon>Dothideomycetes</taxon>
        <taxon>Dothideomycetes incertae sedis</taxon>
        <taxon>Botryosphaeriales</taxon>
        <taxon>Botryosphaeriaceae</taxon>
        <taxon>Neofusicoccum</taxon>
    </lineage>
</organism>
<dbReference type="Proteomes" id="UP001165186">
    <property type="component" value="Unassembled WGS sequence"/>
</dbReference>
<comment type="caution">
    <text evidence="1">The sequence shown here is derived from an EMBL/GenBank/DDBJ whole genome shotgun (WGS) entry which is preliminary data.</text>
</comment>
<proteinExistence type="predicted"/>
<accession>A0ACB5SDW4</accession>
<reference evidence="1" key="1">
    <citation type="submission" date="2024-09" db="EMBL/GenBank/DDBJ databases">
        <title>Draft Genome Sequences of Neofusicoccum parvum.</title>
        <authorList>
            <person name="Ashida A."/>
            <person name="Camagna M."/>
            <person name="Tanaka A."/>
            <person name="Takemoto D."/>
        </authorList>
    </citation>
    <scope>NUCLEOTIDE SEQUENCE</scope>
    <source>
        <strain evidence="1">PPO83</strain>
    </source>
</reference>
<evidence type="ECO:0000313" key="1">
    <source>
        <dbReference type="EMBL" id="GME36674.1"/>
    </source>
</evidence>
<name>A0ACB5SDW4_9PEZI</name>
<protein>
    <submittedName>
        <fullName evidence="1">Uncharacterized protein PpBr36_10959</fullName>
    </submittedName>
</protein>
<dbReference type="EMBL" id="BSXG01000300">
    <property type="protein sequence ID" value="GME36674.1"/>
    <property type="molecule type" value="Genomic_DNA"/>
</dbReference>
<evidence type="ECO:0000313" key="2">
    <source>
        <dbReference type="Proteomes" id="UP001165186"/>
    </source>
</evidence>
<gene>
    <name evidence="1" type="primary">g7619</name>
    <name evidence="1" type="ORF">NpPPO83_00007619</name>
</gene>